<dbReference type="InterPro" id="IPR002737">
    <property type="entry name" value="MEMO1_fam"/>
</dbReference>
<feature type="domain" description="Capsule synthesis protein CapA" evidence="3">
    <location>
        <begin position="301"/>
        <end position="528"/>
    </location>
</feature>
<reference evidence="4 5" key="1">
    <citation type="journal article" date="2016" name="Nat. Commun.">
        <title>Thousands of microbial genomes shed light on interconnected biogeochemical processes in an aquifer system.</title>
        <authorList>
            <person name="Anantharaman K."/>
            <person name="Brown C.T."/>
            <person name="Hug L.A."/>
            <person name="Sharon I."/>
            <person name="Castelle C.J."/>
            <person name="Probst A.J."/>
            <person name="Thomas B.C."/>
            <person name="Singh A."/>
            <person name="Wilkins M.J."/>
            <person name="Karaoz U."/>
            <person name="Brodie E.L."/>
            <person name="Williams K.H."/>
            <person name="Hubbard S.S."/>
            <person name="Banfield J.F."/>
        </authorList>
    </citation>
    <scope>NUCLEOTIDE SEQUENCE [LARGE SCALE GENOMIC DNA]</scope>
</reference>
<evidence type="ECO:0000313" key="4">
    <source>
        <dbReference type="EMBL" id="OGF41226.1"/>
    </source>
</evidence>
<dbReference type="InterPro" id="IPR019079">
    <property type="entry name" value="Capsule_synth_CapA"/>
</dbReference>
<evidence type="ECO:0000259" key="3">
    <source>
        <dbReference type="SMART" id="SM00854"/>
    </source>
</evidence>
<gene>
    <name evidence="4" type="ORF">A2531_00945</name>
</gene>
<dbReference type="Pfam" id="PF01875">
    <property type="entry name" value="Memo"/>
    <property type="match status" value="1"/>
</dbReference>
<dbReference type="CDD" id="cd07381">
    <property type="entry name" value="MPP_CapA"/>
    <property type="match status" value="1"/>
</dbReference>
<sequence length="602" mass="68979">MQSLKIYIVIIFILSLCIAGLIILPISNSLEQGFVVMTQIRHISNPNNKDFFETAGKFNKKEFDLSGKRVVAGIIPHHLLAADLISEFFYNLDGQDYDTIILIGPNHYNQGNAKIITSEYDWETPYGILKNDRNILDILKNYEDIEINENVIGNEHAIYGEVSFIKKYFPKAKMVPLILRSNINKAEGDELVKILMEAVKDKNFLMLASADFSHYKDSLTAQKNDQDSIQAIRSFDFENIYDLDIDSPPAIYTILKFCELQNAAFKLLHNSNSALLTNRPELDSTTSYVTGYFTQESDKIKMLFLGDLMLDRYVLTKIKDNNLSFLFDDLNESNFFDSYDLISANLEGPVTDKAAYYPPIKEFDFAFDPSLVIGLKKYNFNFLNLANNHFDDQGARGIIETRKNLDRLGFYYSGCINGIIDDCSSTIIQLGNKGIAMVGLSLLGEKLENKFEGLIKELKEKSDIIVVNIHWGNEYDQRFNSIQQKLAHELIDAGADLIIGHHPHVVQGVEIYKNRAIFYSLGNFIFDQYFNEETQKGLAIKAVWQDNDFNFELLPFKSQNSRISLVLDKEKEEMLKRIIDNSEINKFFFKQIENGYLQINNK</sequence>
<accession>A0A1F5TQK5</accession>
<dbReference type="SMART" id="SM00854">
    <property type="entry name" value="PGA_cap"/>
    <property type="match status" value="1"/>
</dbReference>
<dbReference type="Proteomes" id="UP000177579">
    <property type="component" value="Unassembled WGS sequence"/>
</dbReference>
<feature type="transmembrane region" description="Helical" evidence="2">
    <location>
        <begin position="7"/>
        <end position="26"/>
    </location>
</feature>
<evidence type="ECO:0000256" key="1">
    <source>
        <dbReference type="ARBA" id="ARBA00005662"/>
    </source>
</evidence>
<keyword evidence="2" id="KW-0812">Transmembrane</keyword>
<evidence type="ECO:0000313" key="5">
    <source>
        <dbReference type="Proteomes" id="UP000177579"/>
    </source>
</evidence>
<keyword evidence="2" id="KW-1133">Transmembrane helix</keyword>
<organism evidence="4 5">
    <name type="scientific">Candidatus Falkowbacteria bacterium RIFOXYD2_FULL_34_120</name>
    <dbReference type="NCBI Taxonomy" id="1798007"/>
    <lineage>
        <taxon>Bacteria</taxon>
        <taxon>Candidatus Falkowiibacteriota</taxon>
    </lineage>
</organism>
<dbReference type="CDD" id="cd07361">
    <property type="entry name" value="MEMO_like"/>
    <property type="match status" value="1"/>
</dbReference>
<comment type="caution">
    <text evidence="4">The sequence shown here is derived from an EMBL/GenBank/DDBJ whole genome shotgun (WGS) entry which is preliminary data.</text>
</comment>
<name>A0A1F5TQK5_9BACT</name>
<dbReference type="InterPro" id="IPR029052">
    <property type="entry name" value="Metallo-depent_PP-like"/>
</dbReference>
<dbReference type="SUPFAM" id="SSF56300">
    <property type="entry name" value="Metallo-dependent phosphatases"/>
    <property type="match status" value="1"/>
</dbReference>
<dbReference type="AlphaFoldDB" id="A0A1F5TQK5"/>
<evidence type="ECO:0000256" key="2">
    <source>
        <dbReference type="SAM" id="Phobius"/>
    </source>
</evidence>
<comment type="similarity">
    <text evidence="1">Belongs to the CapA family.</text>
</comment>
<proteinExistence type="inferred from homology"/>
<dbReference type="PANTHER" id="PTHR33393:SF11">
    <property type="entry name" value="POLYGLUTAMINE SYNTHESIS ACCESSORY PROTEIN RV0574C-RELATED"/>
    <property type="match status" value="1"/>
</dbReference>
<dbReference type="NCBIfam" id="TIGR04336">
    <property type="entry name" value="AmmeMemoSam_B"/>
    <property type="match status" value="1"/>
</dbReference>
<dbReference type="Pfam" id="PF09587">
    <property type="entry name" value="PGA_cap"/>
    <property type="match status" value="1"/>
</dbReference>
<dbReference type="PANTHER" id="PTHR33393">
    <property type="entry name" value="POLYGLUTAMINE SYNTHESIS ACCESSORY PROTEIN RV0574C-RELATED"/>
    <property type="match status" value="1"/>
</dbReference>
<dbReference type="EMBL" id="MFGO01000012">
    <property type="protein sequence ID" value="OGF41226.1"/>
    <property type="molecule type" value="Genomic_DNA"/>
</dbReference>
<dbReference type="Gene3D" id="3.40.830.10">
    <property type="entry name" value="LigB-like"/>
    <property type="match status" value="1"/>
</dbReference>
<protein>
    <submittedName>
        <fullName evidence="4">AmmeMemoRadiSam system protein B</fullName>
    </submittedName>
</protein>
<dbReference type="Gene3D" id="3.60.21.10">
    <property type="match status" value="1"/>
</dbReference>
<keyword evidence="2" id="KW-0472">Membrane</keyword>
<dbReference type="InterPro" id="IPR052169">
    <property type="entry name" value="CW_Biosynth-Accessory"/>
</dbReference>